<accession>A0ACB0INC4</accession>
<dbReference type="Proteomes" id="UP001177021">
    <property type="component" value="Unassembled WGS sequence"/>
</dbReference>
<evidence type="ECO:0000313" key="2">
    <source>
        <dbReference type="Proteomes" id="UP001177021"/>
    </source>
</evidence>
<sequence length="506" mass="55712">MSHKYFFILLSLLLISRFSTSVFVEDSFISVIISDKGLDFVKDILINQTIESIVLSQLPQIEKSVQVPLVGKANVILSEITIKDIQVSSSYIEIGDTGIAVVVSGATADLSLNWRYTVSSWLVPIGISDSGTATVKVEDLQVGLTVNLTNQEGTLKLILLDYGCDVGELSIKVNGGAAWLYQVLVDAFKGNIGSAVEDTVSKKISEGIPTLDDLLQTLPKAILLDETAVLNVSFVGNPVLSNSSIELGINGLFTERNDDLVPQVYHRGYDNISVSSGDLPKMIKISLHENVFKSASEVYFAADALQWILDELPNQAFLNTADWKIIIPQLYKQYPNDEMNLNISISSPPVIEVSDQDIYATISVDLIIDVLEADEVIPVACISVDISASCDAEIVRNSLTGRLKLKKFSTHLKWSKIGKLHMNVIQSTSSTVLKTVIIPYLNSQLKRGIPLPILNGFALKNARILYTPPWIAVSSDVTFLGDYYLKHHLAYGKKGVYYTYKDSWEE</sequence>
<reference evidence="1" key="1">
    <citation type="submission" date="2023-10" db="EMBL/GenBank/DDBJ databases">
        <authorList>
            <person name="Rodriguez Cubillos JULIANA M."/>
            <person name="De Vega J."/>
        </authorList>
    </citation>
    <scope>NUCLEOTIDE SEQUENCE</scope>
</reference>
<gene>
    <name evidence="1" type="ORF">MILVUS5_LOCUS4916</name>
</gene>
<proteinExistence type="predicted"/>
<organism evidence="1 2">
    <name type="scientific">Trifolium pratense</name>
    <name type="common">Red clover</name>
    <dbReference type="NCBI Taxonomy" id="57577"/>
    <lineage>
        <taxon>Eukaryota</taxon>
        <taxon>Viridiplantae</taxon>
        <taxon>Streptophyta</taxon>
        <taxon>Embryophyta</taxon>
        <taxon>Tracheophyta</taxon>
        <taxon>Spermatophyta</taxon>
        <taxon>Magnoliopsida</taxon>
        <taxon>eudicotyledons</taxon>
        <taxon>Gunneridae</taxon>
        <taxon>Pentapetalae</taxon>
        <taxon>rosids</taxon>
        <taxon>fabids</taxon>
        <taxon>Fabales</taxon>
        <taxon>Fabaceae</taxon>
        <taxon>Papilionoideae</taxon>
        <taxon>50 kb inversion clade</taxon>
        <taxon>NPAAA clade</taxon>
        <taxon>Hologalegina</taxon>
        <taxon>IRL clade</taxon>
        <taxon>Trifolieae</taxon>
        <taxon>Trifolium</taxon>
    </lineage>
</organism>
<comment type="caution">
    <text evidence="1">The sequence shown here is derived from an EMBL/GenBank/DDBJ whole genome shotgun (WGS) entry which is preliminary data.</text>
</comment>
<name>A0ACB0INC4_TRIPR</name>
<dbReference type="EMBL" id="CASHSV030000002">
    <property type="protein sequence ID" value="CAJ2633891.1"/>
    <property type="molecule type" value="Genomic_DNA"/>
</dbReference>
<keyword evidence="2" id="KW-1185">Reference proteome</keyword>
<protein>
    <submittedName>
        <fullName evidence="1">Uncharacterized protein</fullName>
    </submittedName>
</protein>
<evidence type="ECO:0000313" key="1">
    <source>
        <dbReference type="EMBL" id="CAJ2633891.1"/>
    </source>
</evidence>